<gene>
    <name evidence="1" type="ordered locus">Os01g0145950</name>
</gene>
<evidence type="ECO:0000313" key="1">
    <source>
        <dbReference type="EMBL" id="BAH90906.1"/>
    </source>
</evidence>
<proteinExistence type="predicted"/>
<reference evidence="2" key="2">
    <citation type="journal article" date="2008" name="Nucleic Acids Res.">
        <title>The rice annotation project database (RAP-DB): 2008 update.</title>
        <authorList>
            <consortium name="The rice annotation project (RAP)"/>
        </authorList>
    </citation>
    <scope>GENOME REANNOTATION</scope>
    <source>
        <strain evidence="2">cv. Nipponbare</strain>
    </source>
</reference>
<dbReference type="AlphaFoldDB" id="C7IXM2"/>
<dbReference type="Proteomes" id="UP000000763">
    <property type="component" value="Chromosome 1"/>
</dbReference>
<organism evidence="1 2">
    <name type="scientific">Oryza sativa subsp. japonica</name>
    <name type="common">Rice</name>
    <dbReference type="NCBI Taxonomy" id="39947"/>
    <lineage>
        <taxon>Eukaryota</taxon>
        <taxon>Viridiplantae</taxon>
        <taxon>Streptophyta</taxon>
        <taxon>Embryophyta</taxon>
        <taxon>Tracheophyta</taxon>
        <taxon>Spermatophyta</taxon>
        <taxon>Magnoliopsida</taxon>
        <taxon>Liliopsida</taxon>
        <taxon>Poales</taxon>
        <taxon>Poaceae</taxon>
        <taxon>BOP clade</taxon>
        <taxon>Oryzoideae</taxon>
        <taxon>Oryzeae</taxon>
        <taxon>Oryzinae</taxon>
        <taxon>Oryza</taxon>
        <taxon>Oryza sativa</taxon>
    </lineage>
</organism>
<reference evidence="1 2" key="1">
    <citation type="journal article" date="2005" name="Nature">
        <title>The map-based sequence of the rice genome.</title>
        <authorList>
            <consortium name="International rice genome sequencing project (IRGSP)"/>
            <person name="Matsumoto T."/>
            <person name="Wu J."/>
            <person name="Kanamori H."/>
            <person name="Katayose Y."/>
            <person name="Fujisawa M."/>
            <person name="Namiki N."/>
            <person name="Mizuno H."/>
            <person name="Yamamoto K."/>
            <person name="Antonio B.A."/>
            <person name="Baba T."/>
            <person name="Sakata K."/>
            <person name="Nagamura Y."/>
            <person name="Aoki H."/>
            <person name="Arikawa K."/>
            <person name="Arita K."/>
            <person name="Bito T."/>
            <person name="Chiden Y."/>
            <person name="Fujitsuka N."/>
            <person name="Fukunaka R."/>
            <person name="Hamada M."/>
            <person name="Harada C."/>
            <person name="Hayashi A."/>
            <person name="Hijishita S."/>
            <person name="Honda M."/>
            <person name="Hosokawa S."/>
            <person name="Ichikawa Y."/>
            <person name="Idonuma A."/>
            <person name="Iijima M."/>
            <person name="Ikeda M."/>
            <person name="Ikeno M."/>
            <person name="Ito K."/>
            <person name="Ito S."/>
            <person name="Ito T."/>
            <person name="Ito Y."/>
            <person name="Ito Y."/>
            <person name="Iwabuchi A."/>
            <person name="Kamiya K."/>
            <person name="Karasawa W."/>
            <person name="Kurita K."/>
            <person name="Katagiri S."/>
            <person name="Kikuta A."/>
            <person name="Kobayashi H."/>
            <person name="Kobayashi N."/>
            <person name="Machita K."/>
            <person name="Maehara T."/>
            <person name="Masukawa M."/>
            <person name="Mizubayashi T."/>
            <person name="Mukai Y."/>
            <person name="Nagasaki H."/>
            <person name="Nagata Y."/>
            <person name="Naito S."/>
            <person name="Nakashima M."/>
            <person name="Nakama Y."/>
            <person name="Nakamichi Y."/>
            <person name="Nakamura M."/>
            <person name="Meguro A."/>
            <person name="Negishi M."/>
            <person name="Ohta I."/>
            <person name="Ohta T."/>
            <person name="Okamoto M."/>
            <person name="Ono N."/>
            <person name="Saji S."/>
            <person name="Sakaguchi M."/>
            <person name="Sakai K."/>
            <person name="Shibata M."/>
            <person name="Shimokawa T."/>
            <person name="Song J."/>
            <person name="Takazaki Y."/>
            <person name="Terasawa K."/>
            <person name="Tsugane M."/>
            <person name="Tsuji K."/>
            <person name="Ueda S."/>
            <person name="Waki K."/>
            <person name="Yamagata H."/>
            <person name="Yamamoto M."/>
            <person name="Yamamoto S."/>
            <person name="Yamane H."/>
            <person name="Yoshiki S."/>
            <person name="Yoshihara R."/>
            <person name="Yukawa K."/>
            <person name="Zhong H."/>
            <person name="Yano M."/>
            <person name="Yuan Q."/>
            <person name="Ouyang S."/>
            <person name="Liu J."/>
            <person name="Jones K.M."/>
            <person name="Gansberger K."/>
            <person name="Moffat K."/>
            <person name="Hill J."/>
            <person name="Bera J."/>
            <person name="Fadrosh D."/>
            <person name="Jin S."/>
            <person name="Johri S."/>
            <person name="Kim M."/>
            <person name="Overton L."/>
            <person name="Reardon M."/>
            <person name="Tsitrin T."/>
            <person name="Vuong H."/>
            <person name="Weaver B."/>
            <person name="Ciecko A."/>
            <person name="Tallon L."/>
            <person name="Jackson J."/>
            <person name="Pai G."/>
            <person name="Aken S.V."/>
            <person name="Utterback T."/>
            <person name="Reidmuller S."/>
            <person name="Feldblyum T."/>
            <person name="Hsiao J."/>
            <person name="Zismann V."/>
            <person name="Iobst S."/>
            <person name="de Vazeille A.R."/>
            <person name="Buell C.R."/>
            <person name="Ying K."/>
            <person name="Li Y."/>
            <person name="Lu T."/>
            <person name="Huang Y."/>
            <person name="Zhao Q."/>
            <person name="Feng Q."/>
            <person name="Zhang L."/>
            <person name="Zhu J."/>
            <person name="Weng Q."/>
            <person name="Mu J."/>
            <person name="Lu Y."/>
            <person name="Fan D."/>
            <person name="Liu Y."/>
            <person name="Guan J."/>
            <person name="Zhang Y."/>
            <person name="Yu S."/>
            <person name="Liu X."/>
            <person name="Zhang Y."/>
            <person name="Hong G."/>
            <person name="Han B."/>
            <person name="Choisne N."/>
            <person name="Demange N."/>
            <person name="Orjeda G."/>
            <person name="Samain S."/>
            <person name="Cattolico L."/>
            <person name="Pelletier E."/>
            <person name="Couloux A."/>
            <person name="Segurens B."/>
            <person name="Wincker P."/>
            <person name="D'Hont A."/>
            <person name="Scarpelli C."/>
            <person name="Weissenbach J."/>
            <person name="Salanoubat M."/>
            <person name="Quetier F."/>
            <person name="Yu Y."/>
            <person name="Kim H.R."/>
            <person name="Rambo T."/>
            <person name="Currie J."/>
            <person name="Collura K."/>
            <person name="Luo M."/>
            <person name="Yang T."/>
            <person name="Ammiraju J.S.S."/>
            <person name="Engler F."/>
            <person name="Soderlund C."/>
            <person name="Wing R.A."/>
            <person name="Palmer L.E."/>
            <person name="de la Bastide M."/>
            <person name="Spiegel L."/>
            <person name="Nascimento L."/>
            <person name="Zutavern T."/>
            <person name="O'Shaughnessy A."/>
            <person name="Dike S."/>
            <person name="Dedhia N."/>
            <person name="Preston R."/>
            <person name="Balija V."/>
            <person name="McCombie W.R."/>
            <person name="Chow T."/>
            <person name="Chen H."/>
            <person name="Chung M."/>
            <person name="Chen C."/>
            <person name="Shaw J."/>
            <person name="Wu H."/>
            <person name="Hsiao K."/>
            <person name="Chao Y."/>
            <person name="Chu M."/>
            <person name="Cheng C."/>
            <person name="Hour A."/>
            <person name="Lee P."/>
            <person name="Lin S."/>
            <person name="Lin Y."/>
            <person name="Liou J."/>
            <person name="Liu S."/>
            <person name="Hsing Y."/>
            <person name="Raghuvanshi S."/>
            <person name="Mohanty A."/>
            <person name="Bharti A.K."/>
            <person name="Gaur A."/>
            <person name="Gupta V."/>
            <person name="Kumar D."/>
            <person name="Ravi V."/>
            <person name="Vij S."/>
            <person name="Kapur A."/>
            <person name="Khurana P."/>
            <person name="Khurana P."/>
            <person name="Khurana J.P."/>
            <person name="Tyagi A.K."/>
            <person name="Gaikwad K."/>
            <person name="Singh A."/>
            <person name="Dalal V."/>
            <person name="Srivastava S."/>
            <person name="Dixit A."/>
            <person name="Pal A.K."/>
            <person name="Ghazi I.A."/>
            <person name="Yadav M."/>
            <person name="Pandit A."/>
            <person name="Bhargava A."/>
            <person name="Sureshbabu K."/>
            <person name="Batra K."/>
            <person name="Sharma T.R."/>
            <person name="Mohapatra T."/>
            <person name="Singh N.K."/>
            <person name="Messing J."/>
            <person name="Nelson A.B."/>
            <person name="Fuks G."/>
            <person name="Kavchok S."/>
            <person name="Keizer G."/>
            <person name="Linton E."/>
            <person name="Llaca V."/>
            <person name="Song R."/>
            <person name="Tanyolac B."/>
            <person name="Young S."/>
            <person name="Ho-Il K."/>
            <person name="Hahn J.H."/>
            <person name="Sangsakoo G."/>
            <person name="Vanavichit A."/>
            <person name="de Mattos Luiz.A.T."/>
            <person name="Zimmer P.D."/>
            <person name="Malone G."/>
            <person name="Dellagostin O."/>
            <person name="de Oliveira A.C."/>
            <person name="Bevan M."/>
            <person name="Bancroft I."/>
            <person name="Minx P."/>
            <person name="Cordum H."/>
            <person name="Wilson R."/>
            <person name="Cheng Z."/>
            <person name="Jin W."/>
            <person name="Jiang J."/>
            <person name="Leong S.A."/>
            <person name="Iwama H."/>
            <person name="Gojobori T."/>
            <person name="Itoh T."/>
            <person name="Niimura Y."/>
            <person name="Fujii Y."/>
            <person name="Habara T."/>
            <person name="Sakai H."/>
            <person name="Sato Y."/>
            <person name="Wilson G."/>
            <person name="Kumar K."/>
            <person name="McCouch S."/>
            <person name="Juretic N."/>
            <person name="Hoen D."/>
            <person name="Wright S."/>
            <person name="Bruskiewich R."/>
            <person name="Bureau T."/>
            <person name="Miyao A."/>
            <person name="Hirochika H."/>
            <person name="Nishikawa T."/>
            <person name="Kadowaki K."/>
            <person name="Sugiura M."/>
            <person name="Burr B."/>
            <person name="Sasaki T."/>
        </authorList>
    </citation>
    <scope>NUCLEOTIDE SEQUENCE [LARGE SCALE GENOMIC DNA]</scope>
    <source>
        <strain evidence="2">cv. Nipponbare</strain>
    </source>
</reference>
<dbReference type="EMBL" id="AP008207">
    <property type="protein sequence ID" value="BAH90906.1"/>
    <property type="molecule type" value="Genomic_DNA"/>
</dbReference>
<evidence type="ECO:0000313" key="2">
    <source>
        <dbReference type="Proteomes" id="UP000000763"/>
    </source>
</evidence>
<sequence length="52" mass="5737">MLYAAVIDSESLAARDRVQRGASKTTMDKVCATMSWDNGDAFMDMLMTSKKS</sequence>
<accession>C7IXM2</accession>
<protein>
    <submittedName>
        <fullName evidence="1">Os01g0145950 protein</fullName>
    </submittedName>
</protein>
<dbReference type="KEGG" id="dosa:Os01g0145950"/>
<name>C7IXM2_ORYSJ</name>